<reference evidence="1" key="1">
    <citation type="journal article" date="2014" name="Front. Microbiol.">
        <title>High frequency of phylogenetically diverse reductive dehalogenase-homologous genes in deep subseafloor sedimentary metagenomes.</title>
        <authorList>
            <person name="Kawai M."/>
            <person name="Futagami T."/>
            <person name="Toyoda A."/>
            <person name="Takaki Y."/>
            <person name="Nishi S."/>
            <person name="Hori S."/>
            <person name="Arai W."/>
            <person name="Tsubouchi T."/>
            <person name="Morono Y."/>
            <person name="Uchiyama I."/>
            <person name="Ito T."/>
            <person name="Fujiyama A."/>
            <person name="Inagaki F."/>
            <person name="Takami H."/>
        </authorList>
    </citation>
    <scope>NUCLEOTIDE SEQUENCE</scope>
    <source>
        <strain evidence="1">Expedition CK06-06</strain>
    </source>
</reference>
<dbReference type="AlphaFoldDB" id="X1DH70"/>
<proteinExistence type="predicted"/>
<dbReference type="EMBL" id="BART01034781">
    <property type="protein sequence ID" value="GAH07640.1"/>
    <property type="molecule type" value="Genomic_DNA"/>
</dbReference>
<feature type="non-terminal residue" evidence="1">
    <location>
        <position position="1"/>
    </location>
</feature>
<gene>
    <name evidence="1" type="ORF">S01H4_59334</name>
</gene>
<sequence>KHGILEEGTHESLLALGGKYKRLLEMQHKDINKSN</sequence>
<comment type="caution">
    <text evidence="1">The sequence shown here is derived from an EMBL/GenBank/DDBJ whole genome shotgun (WGS) entry which is preliminary data.</text>
</comment>
<evidence type="ECO:0000313" key="1">
    <source>
        <dbReference type="EMBL" id="GAH07640.1"/>
    </source>
</evidence>
<name>X1DH70_9ZZZZ</name>
<protein>
    <submittedName>
        <fullName evidence="1">Uncharacterized protein</fullName>
    </submittedName>
</protein>
<organism evidence="1">
    <name type="scientific">marine sediment metagenome</name>
    <dbReference type="NCBI Taxonomy" id="412755"/>
    <lineage>
        <taxon>unclassified sequences</taxon>
        <taxon>metagenomes</taxon>
        <taxon>ecological metagenomes</taxon>
    </lineage>
</organism>
<accession>X1DH70</accession>